<evidence type="ECO:0000313" key="2">
    <source>
        <dbReference type="Proteomes" id="UP000036464"/>
    </source>
</evidence>
<reference evidence="1 2" key="1">
    <citation type="submission" date="2015-05" db="EMBL/GenBank/DDBJ databases">
        <title>Genome sequence of Mycobacterium heraklionense Davo strain.</title>
        <authorList>
            <person name="Greninger A.L."/>
            <person name="Cunningham G."/>
            <person name="Miller S."/>
        </authorList>
    </citation>
    <scope>NUCLEOTIDE SEQUENCE [LARGE SCALE GENOMIC DNA]</scope>
    <source>
        <strain evidence="1 2">Davo</strain>
    </source>
</reference>
<organism evidence="1 2">
    <name type="scientific">Mycolicibacter heraklionensis</name>
    <dbReference type="NCBI Taxonomy" id="512402"/>
    <lineage>
        <taxon>Bacteria</taxon>
        <taxon>Bacillati</taxon>
        <taxon>Actinomycetota</taxon>
        <taxon>Actinomycetes</taxon>
        <taxon>Mycobacteriales</taxon>
        <taxon>Mycobacteriaceae</taxon>
        <taxon>Mycolicibacter</taxon>
    </lineage>
</organism>
<sequence length="97" mass="10408">MMDGEIKRLLTPPARRGVNEMKLQISEIGPGSHVGVAFSDSVFGIYAVWGKAARACHGELVLGATPTRPCSYLDPYDGHHCVELAVNLQSACTEATH</sequence>
<dbReference type="EMBL" id="LDPO01000013">
    <property type="protein sequence ID" value="KLO27633.1"/>
    <property type="molecule type" value="Genomic_DNA"/>
</dbReference>
<proteinExistence type="predicted"/>
<evidence type="ECO:0000313" key="1">
    <source>
        <dbReference type="EMBL" id="KLO27633.1"/>
    </source>
</evidence>
<dbReference type="Proteomes" id="UP000036464">
    <property type="component" value="Unassembled WGS sequence"/>
</dbReference>
<dbReference type="RefSeq" id="WP_047320057.1">
    <property type="nucleotide sequence ID" value="NZ_LDPO01000013.1"/>
</dbReference>
<accession>A0ABR5FD48</accession>
<comment type="caution">
    <text evidence="1">The sequence shown here is derived from an EMBL/GenBank/DDBJ whole genome shotgun (WGS) entry which is preliminary data.</text>
</comment>
<name>A0ABR5FD48_9MYCO</name>
<gene>
    <name evidence="1" type="ORF">ABW16_15350</name>
</gene>
<keyword evidence="2" id="KW-1185">Reference proteome</keyword>
<protein>
    <submittedName>
        <fullName evidence="1">Uncharacterized protein</fullName>
    </submittedName>
</protein>